<dbReference type="Proteomes" id="UP000008851">
    <property type="component" value="Chromosome"/>
</dbReference>
<name>G7TIV6_XANOB</name>
<dbReference type="EMBL" id="CP003057">
    <property type="protein sequence ID" value="AEQ94399.1"/>
    <property type="molecule type" value="Genomic_DNA"/>
</dbReference>
<protein>
    <submittedName>
        <fullName evidence="1">Uncharacterized protein</fullName>
    </submittedName>
</protein>
<evidence type="ECO:0000313" key="1">
    <source>
        <dbReference type="EMBL" id="AEQ94399.1"/>
    </source>
</evidence>
<sequence>MHVDARATRCETHRNQAHVGRQYSVRTAAIVSHPGGIFRLGCELSYFMRSTDRPPRF</sequence>
<evidence type="ECO:0000313" key="2">
    <source>
        <dbReference type="Proteomes" id="UP000008851"/>
    </source>
</evidence>
<dbReference type="HOGENOM" id="CLU_2995623_0_0_6"/>
<proteinExistence type="predicted"/>
<gene>
    <name evidence="1" type="ORF">XOC_0145</name>
</gene>
<accession>G7TIV6</accession>
<dbReference type="KEGG" id="xor:XOC_0145"/>
<organism evidence="1 2">
    <name type="scientific">Xanthomonas oryzae pv. oryzicola (strain BLS256)</name>
    <dbReference type="NCBI Taxonomy" id="383407"/>
    <lineage>
        <taxon>Bacteria</taxon>
        <taxon>Pseudomonadati</taxon>
        <taxon>Pseudomonadota</taxon>
        <taxon>Gammaproteobacteria</taxon>
        <taxon>Lysobacterales</taxon>
        <taxon>Lysobacteraceae</taxon>
        <taxon>Xanthomonas</taxon>
    </lineage>
</organism>
<reference evidence="1 2" key="1">
    <citation type="journal article" date="2011" name="J. Bacteriol.">
        <title>Two new complete genome sequences offer insight into host and tissue specificity of plant pathogenic Xanthomonas spp.</title>
        <authorList>
            <person name="Bogdanove A.J."/>
            <person name="Koebnik R."/>
            <person name="Lu H."/>
            <person name="Furutani A."/>
            <person name="Angiuoli S.V."/>
            <person name="Patil P.B."/>
            <person name="Van Sluys M.A."/>
            <person name="Ryan R.P."/>
            <person name="Meyer D.F."/>
            <person name="Han S.W."/>
            <person name="Aparna G."/>
            <person name="Rajaram M."/>
            <person name="Delcher A.L."/>
            <person name="Phillippy A.M."/>
            <person name="Puiu D."/>
            <person name="Schatz M.C."/>
            <person name="Shumway M."/>
            <person name="Sommer D.D."/>
            <person name="Trapnell C."/>
            <person name="Benahmed F."/>
            <person name="Dimitrov G."/>
            <person name="Madupu R."/>
            <person name="Radune D."/>
            <person name="Sullivan S."/>
            <person name="Jha G."/>
            <person name="Ishihara H."/>
            <person name="Lee S.W."/>
            <person name="Pandey A."/>
            <person name="Sharma V."/>
            <person name="Sriariyanun M."/>
            <person name="Szurek B."/>
            <person name="Vera-Cruz C.M."/>
            <person name="Dorman K.S."/>
            <person name="Ronald P.C."/>
            <person name="Verdier V."/>
            <person name="Dow J.M."/>
            <person name="Sonti R.V."/>
            <person name="Tsuge S."/>
            <person name="Brendel V.P."/>
            <person name="Rabinowicz P.D."/>
            <person name="Leach J.E."/>
            <person name="White F.F."/>
            <person name="Salzberg S.L."/>
        </authorList>
    </citation>
    <scope>NUCLEOTIDE SEQUENCE [LARGE SCALE GENOMIC DNA]</scope>
    <source>
        <strain evidence="1 2">BLS256</strain>
    </source>
</reference>
<dbReference type="AlphaFoldDB" id="G7TIV6"/>